<accession>A0A8H2J8W0</accession>
<reference evidence="2" key="1">
    <citation type="submission" date="2018-01" db="EMBL/GenBank/DDBJ databases">
        <title>Comparative genomics of Mycobacterium mucogenicum and Mycobacterium neoaurum clade members emphasizing tRNA and non-coding RNA.</title>
        <authorList>
            <person name="Behra P.R.K."/>
            <person name="Pettersson B.M.F."/>
            <person name="Das S."/>
            <person name="Dasgupta S."/>
            <person name="Kirsebom L.A."/>
        </authorList>
    </citation>
    <scope>NUCLEOTIDE SEQUENCE</scope>
    <source>
        <strain evidence="2">DSM 44124</strain>
    </source>
</reference>
<feature type="domain" description="DUF7196" evidence="1">
    <location>
        <begin position="1"/>
        <end position="60"/>
    </location>
</feature>
<organism evidence="2">
    <name type="scientific">Mycolicibacterium mucogenicum DSM 44124</name>
    <dbReference type="NCBI Taxonomy" id="1226753"/>
    <lineage>
        <taxon>Bacteria</taxon>
        <taxon>Bacillati</taxon>
        <taxon>Actinomycetota</taxon>
        <taxon>Actinomycetes</taxon>
        <taxon>Mycobacteriales</taxon>
        <taxon>Mycobacteriaceae</taxon>
        <taxon>Mycolicibacterium</taxon>
    </lineage>
</organism>
<dbReference type="GeneID" id="99615307"/>
<dbReference type="Pfam" id="PF23826">
    <property type="entry name" value="DUF7196"/>
    <property type="match status" value="1"/>
</dbReference>
<comment type="caution">
    <text evidence="2">The sequence shown here is derived from an EMBL/GenBank/DDBJ whole genome shotgun (WGS) entry which is preliminary data.</text>
</comment>
<dbReference type="RefSeq" id="WP_053854592.1">
    <property type="nucleotide sequence ID" value="NZ_CP062008.1"/>
</dbReference>
<gene>
    <name evidence="2" type="ORF">C1S78_02895</name>
</gene>
<sequence length="61" mass="6435">MSCGCNKRNQVVQGGETLGFIVTYPDGTSTPADAPILSITEAKRLIREAGGGTVKRVVRQS</sequence>
<evidence type="ECO:0000259" key="1">
    <source>
        <dbReference type="Pfam" id="PF23826"/>
    </source>
</evidence>
<dbReference type="AlphaFoldDB" id="A0A8H2J8W0"/>
<proteinExistence type="predicted"/>
<dbReference type="InterPro" id="IPR055620">
    <property type="entry name" value="DUF7196"/>
</dbReference>
<evidence type="ECO:0000313" key="2">
    <source>
        <dbReference type="EMBL" id="TLH51442.1"/>
    </source>
</evidence>
<dbReference type="EMBL" id="POTL01000001">
    <property type="protein sequence ID" value="TLH51442.1"/>
    <property type="molecule type" value="Genomic_DNA"/>
</dbReference>
<name>A0A8H2J8W0_MYCMU</name>
<protein>
    <recommendedName>
        <fullName evidence="1">DUF7196 domain-containing protein</fullName>
    </recommendedName>
</protein>